<sequence>MTNEHKVTDPMHTHHTHMHDEPMIGRYPAWRRISWSAIFVGALVGVGLGFLLNLFGLAIGLTAFSVNSSTGATAVAIGGLIGMLIGIIASMLAAGYTAGYLGRHYCPRKNVGVIYGFATWTLALLLSAIVTSHMGNYVASYTSNMARTGATAKNDTMATAANTLTPTNTQAGSANKTNAVAASPESLAASAFIVFVLFFLGALACCFGAVWGMNCRRDDD</sequence>
<feature type="transmembrane region" description="Helical" evidence="1">
    <location>
        <begin position="113"/>
        <end position="135"/>
    </location>
</feature>
<dbReference type="RefSeq" id="WP_242604751.1">
    <property type="nucleotide sequence ID" value="NZ_CAAAHP010000007.1"/>
</dbReference>
<protein>
    <recommendedName>
        <fullName evidence="4">Transmembrane protein</fullName>
    </recommendedName>
</protein>
<keyword evidence="3" id="KW-1185">Reference proteome</keyword>
<feature type="transmembrane region" description="Helical" evidence="1">
    <location>
        <begin position="187"/>
        <end position="211"/>
    </location>
</feature>
<organism evidence="2 3">
    <name type="scientific">Legionella busanensis</name>
    <dbReference type="NCBI Taxonomy" id="190655"/>
    <lineage>
        <taxon>Bacteria</taxon>
        <taxon>Pseudomonadati</taxon>
        <taxon>Pseudomonadota</taxon>
        <taxon>Gammaproteobacteria</taxon>
        <taxon>Legionellales</taxon>
        <taxon>Legionellaceae</taxon>
        <taxon>Legionella</taxon>
    </lineage>
</organism>
<evidence type="ECO:0000313" key="3">
    <source>
        <dbReference type="Proteomes" id="UP000254794"/>
    </source>
</evidence>
<evidence type="ECO:0000313" key="2">
    <source>
        <dbReference type="EMBL" id="STX50808.1"/>
    </source>
</evidence>
<dbReference type="Proteomes" id="UP000254794">
    <property type="component" value="Unassembled WGS sequence"/>
</dbReference>
<dbReference type="AlphaFoldDB" id="A0A378JJE3"/>
<evidence type="ECO:0000256" key="1">
    <source>
        <dbReference type="SAM" id="Phobius"/>
    </source>
</evidence>
<keyword evidence="1" id="KW-0812">Transmembrane</keyword>
<name>A0A378JJE3_9GAMM</name>
<dbReference type="EMBL" id="UGOD01000001">
    <property type="protein sequence ID" value="STX50808.1"/>
    <property type="molecule type" value="Genomic_DNA"/>
</dbReference>
<feature type="transmembrane region" description="Helical" evidence="1">
    <location>
        <begin position="72"/>
        <end position="101"/>
    </location>
</feature>
<proteinExistence type="predicted"/>
<accession>A0A378JJE3</accession>
<keyword evidence="1" id="KW-1133">Transmembrane helix</keyword>
<keyword evidence="1" id="KW-0472">Membrane</keyword>
<gene>
    <name evidence="2" type="ORF">NCTC13316_00896</name>
</gene>
<evidence type="ECO:0008006" key="4">
    <source>
        <dbReference type="Google" id="ProtNLM"/>
    </source>
</evidence>
<reference evidence="2 3" key="1">
    <citation type="submission" date="2018-06" db="EMBL/GenBank/DDBJ databases">
        <authorList>
            <consortium name="Pathogen Informatics"/>
            <person name="Doyle S."/>
        </authorList>
    </citation>
    <scope>NUCLEOTIDE SEQUENCE [LARGE SCALE GENOMIC DNA]</scope>
    <source>
        <strain evidence="2 3">NCTC13316</strain>
    </source>
</reference>
<feature type="transmembrane region" description="Helical" evidence="1">
    <location>
        <begin position="33"/>
        <end position="66"/>
    </location>
</feature>